<dbReference type="InterPro" id="IPR017871">
    <property type="entry name" value="ABC_transporter-like_CS"/>
</dbReference>
<evidence type="ECO:0000259" key="4">
    <source>
        <dbReference type="PROSITE" id="PS50893"/>
    </source>
</evidence>
<evidence type="ECO:0000256" key="3">
    <source>
        <dbReference type="ARBA" id="ARBA00022840"/>
    </source>
</evidence>
<dbReference type="GO" id="GO:0005524">
    <property type="term" value="F:ATP binding"/>
    <property type="evidence" value="ECO:0007669"/>
    <property type="project" value="UniProtKB-KW"/>
</dbReference>
<sequence length="247" mass="27882">MKNILEVRDLSLSLNGKNILKNINMEVWEGYVHAIVGPNGAGKSTLASTIMGLEGYRHHTGNIYFKGKEISKLNIDERARMGITFGWQEPARYEGLLIKDFLKASARHKSNDFIFTQLERVGLDPDDYANRAVDKTLSGGERKKVELASILAMDPDLVLLDEPDSGIDVETLDKIFEIIKEQKKNKRTIVLITHSLAVLKQSDHAFVFCNGEILMKAETKEVIPYFKNKCLPCKHKNIPDEKGVRVE</sequence>
<evidence type="ECO:0000256" key="2">
    <source>
        <dbReference type="ARBA" id="ARBA00022741"/>
    </source>
</evidence>
<dbReference type="EMBL" id="LGGX01000029">
    <property type="protein sequence ID" value="KUK86089.1"/>
    <property type="molecule type" value="Genomic_DNA"/>
</dbReference>
<organism evidence="5 6">
    <name type="scientific">candidate division TA06 bacterium 34_109</name>
    <dbReference type="NCBI Taxonomy" id="1635277"/>
    <lineage>
        <taxon>Bacteria</taxon>
        <taxon>Bacteria division TA06</taxon>
    </lineage>
</organism>
<dbReference type="InterPro" id="IPR010230">
    <property type="entry name" value="FeS-cluster_ATPase_SufC"/>
</dbReference>
<gene>
    <name evidence="5" type="ORF">XE03_1727</name>
</gene>
<dbReference type="Gene3D" id="3.40.50.300">
    <property type="entry name" value="P-loop containing nucleotide triphosphate hydrolases"/>
    <property type="match status" value="1"/>
</dbReference>
<protein>
    <submittedName>
        <fullName evidence="5">ABC transporter related protein</fullName>
    </submittedName>
</protein>
<feature type="domain" description="ABC transporter" evidence="4">
    <location>
        <begin position="5"/>
        <end position="235"/>
    </location>
</feature>
<proteinExistence type="inferred from homology"/>
<dbReference type="InterPro" id="IPR003593">
    <property type="entry name" value="AAA+_ATPase"/>
</dbReference>
<dbReference type="Proteomes" id="UP000053467">
    <property type="component" value="Unassembled WGS sequence"/>
</dbReference>
<comment type="caution">
    <text evidence="5">The sequence shown here is derived from an EMBL/GenBank/DDBJ whole genome shotgun (WGS) entry which is preliminary data.</text>
</comment>
<dbReference type="PROSITE" id="PS50893">
    <property type="entry name" value="ABC_TRANSPORTER_2"/>
    <property type="match status" value="1"/>
</dbReference>
<dbReference type="SUPFAM" id="SSF52540">
    <property type="entry name" value="P-loop containing nucleoside triphosphate hydrolases"/>
    <property type="match status" value="1"/>
</dbReference>
<keyword evidence="2" id="KW-0547">Nucleotide-binding</keyword>
<dbReference type="AlphaFoldDB" id="A0A101I0A4"/>
<evidence type="ECO:0000313" key="5">
    <source>
        <dbReference type="EMBL" id="KUK86089.1"/>
    </source>
</evidence>
<comment type="similarity">
    <text evidence="1">Belongs to the ABC transporter superfamily. Ycf16 family.</text>
</comment>
<dbReference type="PANTHER" id="PTHR43204:SF2">
    <property type="entry name" value="ABC TRANSPORTER, ATP-BINDING PROTEIN"/>
    <property type="match status" value="1"/>
</dbReference>
<dbReference type="Pfam" id="PF00005">
    <property type="entry name" value="ABC_tran"/>
    <property type="match status" value="1"/>
</dbReference>
<accession>A0A101I0A4</accession>
<evidence type="ECO:0000256" key="1">
    <source>
        <dbReference type="ARBA" id="ARBA00006216"/>
    </source>
</evidence>
<evidence type="ECO:0000313" key="6">
    <source>
        <dbReference type="Proteomes" id="UP000053467"/>
    </source>
</evidence>
<dbReference type="InterPro" id="IPR027417">
    <property type="entry name" value="P-loop_NTPase"/>
</dbReference>
<keyword evidence="3" id="KW-0067">ATP-binding</keyword>
<dbReference type="PATRIC" id="fig|1635277.3.peg.1464"/>
<dbReference type="PANTHER" id="PTHR43204">
    <property type="entry name" value="ABC TRANSPORTER I FAMILY MEMBER 6, CHLOROPLASTIC"/>
    <property type="match status" value="1"/>
</dbReference>
<name>A0A101I0A4_UNCT6</name>
<dbReference type="PROSITE" id="PS00211">
    <property type="entry name" value="ABC_TRANSPORTER_1"/>
    <property type="match status" value="1"/>
</dbReference>
<reference evidence="6" key="1">
    <citation type="journal article" date="2015" name="MBio">
        <title>Genome-Resolved Metagenomic Analysis Reveals Roles for Candidate Phyla and Other Microbial Community Members in Biogeochemical Transformations in Oil Reservoirs.</title>
        <authorList>
            <person name="Hu P."/>
            <person name="Tom L."/>
            <person name="Singh A."/>
            <person name="Thomas B.C."/>
            <person name="Baker B.J."/>
            <person name="Piceno Y.M."/>
            <person name="Andersen G.L."/>
            <person name="Banfield J.F."/>
        </authorList>
    </citation>
    <scope>NUCLEOTIDE SEQUENCE [LARGE SCALE GENOMIC DNA]</scope>
</reference>
<dbReference type="InterPro" id="IPR003439">
    <property type="entry name" value="ABC_transporter-like_ATP-bd"/>
</dbReference>
<dbReference type="GO" id="GO:0016887">
    <property type="term" value="F:ATP hydrolysis activity"/>
    <property type="evidence" value="ECO:0007669"/>
    <property type="project" value="InterPro"/>
</dbReference>
<dbReference type="SMART" id="SM00382">
    <property type="entry name" value="AAA"/>
    <property type="match status" value="1"/>
</dbReference>